<evidence type="ECO:0000313" key="2">
    <source>
        <dbReference type="Proteomes" id="UP001564626"/>
    </source>
</evidence>
<proteinExistence type="predicted"/>
<reference evidence="1 2" key="1">
    <citation type="submission" date="2024-08" db="EMBL/GenBank/DDBJ databases">
        <title>Genome mining of Saccharopolyspora cebuensis PGLac3 from Nigerian medicinal plant.</title>
        <authorList>
            <person name="Ezeobiora C.E."/>
            <person name="Igbokwe N.H."/>
            <person name="Amin D.H."/>
            <person name="Mendie U.E."/>
        </authorList>
    </citation>
    <scope>NUCLEOTIDE SEQUENCE [LARGE SCALE GENOMIC DNA]</scope>
    <source>
        <strain evidence="1 2">PGLac3</strain>
    </source>
</reference>
<name>A0ABV4CI14_9PSEU</name>
<comment type="caution">
    <text evidence="1">The sequence shown here is derived from an EMBL/GenBank/DDBJ whole genome shotgun (WGS) entry which is preliminary data.</text>
</comment>
<sequence length="209" mass="22557">MRWTEVPAVPGRAEIDPLLDAGRIVVHGTDADLAAVVLRMLRKQRLADLVVAYVPVADSPVARLWGLTPGDLDRAMTAPGRPAPLVRDDSGGVLLGSGVVAPITGQVYCDDQRVLNGPARRLVVSPDPAATPLPESTSDPLSTQLEPATDGLLVTAVRRGLMRRQQVARGRAVQASFRAATVHRDGLAHPRPAEKWVWYRHTEDLLLAR</sequence>
<organism evidence="1 2">
    <name type="scientific">Saccharopolyspora cebuensis</name>
    <dbReference type="NCBI Taxonomy" id="418759"/>
    <lineage>
        <taxon>Bacteria</taxon>
        <taxon>Bacillati</taxon>
        <taxon>Actinomycetota</taxon>
        <taxon>Actinomycetes</taxon>
        <taxon>Pseudonocardiales</taxon>
        <taxon>Pseudonocardiaceae</taxon>
        <taxon>Saccharopolyspora</taxon>
    </lineage>
</organism>
<dbReference type="Proteomes" id="UP001564626">
    <property type="component" value="Unassembled WGS sequence"/>
</dbReference>
<accession>A0ABV4CI14</accession>
<gene>
    <name evidence="1" type="ORF">AB8O55_15035</name>
</gene>
<evidence type="ECO:0000313" key="1">
    <source>
        <dbReference type="EMBL" id="MEY8040720.1"/>
    </source>
</evidence>
<dbReference type="EMBL" id="JBGEHV010000025">
    <property type="protein sequence ID" value="MEY8040720.1"/>
    <property type="molecule type" value="Genomic_DNA"/>
</dbReference>
<protein>
    <submittedName>
        <fullName evidence="1">Uncharacterized protein</fullName>
    </submittedName>
</protein>
<keyword evidence="2" id="KW-1185">Reference proteome</keyword>